<dbReference type="Proteomes" id="UP000285961">
    <property type="component" value="Unassembled WGS sequence"/>
</dbReference>
<protein>
    <submittedName>
        <fullName evidence="2">Uncharacterized protein</fullName>
    </submittedName>
</protein>
<feature type="region of interest" description="Disordered" evidence="1">
    <location>
        <begin position="1"/>
        <end position="59"/>
    </location>
</feature>
<dbReference type="EMBL" id="QZKI01000059">
    <property type="protein sequence ID" value="RJP71445.1"/>
    <property type="molecule type" value="Genomic_DNA"/>
</dbReference>
<dbReference type="AlphaFoldDB" id="A0A419F0J2"/>
<name>A0A419F0J2_9BACT</name>
<comment type="caution">
    <text evidence="2">The sequence shown here is derived from an EMBL/GenBank/DDBJ whole genome shotgun (WGS) entry which is preliminary data.</text>
</comment>
<gene>
    <name evidence="2" type="ORF">C4532_07380</name>
</gene>
<feature type="compositionally biased region" description="Basic and acidic residues" evidence="1">
    <location>
        <begin position="25"/>
        <end position="38"/>
    </location>
</feature>
<evidence type="ECO:0000313" key="3">
    <source>
        <dbReference type="Proteomes" id="UP000285961"/>
    </source>
</evidence>
<accession>A0A419F0J2</accession>
<organism evidence="2 3">
    <name type="scientific">Candidatus Abyssobacteria bacterium SURF_17</name>
    <dbReference type="NCBI Taxonomy" id="2093361"/>
    <lineage>
        <taxon>Bacteria</taxon>
        <taxon>Pseudomonadati</taxon>
        <taxon>Candidatus Hydrogenedentota</taxon>
        <taxon>Candidatus Abyssobacteria</taxon>
    </lineage>
</organism>
<sequence length="59" mass="6824">MTRILQPGTLNSELGTNSSPQMNTDGHRFKNQKPETRKKLSLTTEAAEEEKEWEHECHK</sequence>
<feature type="compositionally biased region" description="Polar residues" evidence="1">
    <location>
        <begin position="8"/>
        <end position="24"/>
    </location>
</feature>
<proteinExistence type="predicted"/>
<evidence type="ECO:0000256" key="1">
    <source>
        <dbReference type="SAM" id="MobiDB-lite"/>
    </source>
</evidence>
<evidence type="ECO:0000313" key="2">
    <source>
        <dbReference type="EMBL" id="RJP71445.1"/>
    </source>
</evidence>
<reference evidence="2 3" key="1">
    <citation type="journal article" date="2017" name="ISME J.">
        <title>Energy and carbon metabolisms in a deep terrestrial subsurface fluid microbial community.</title>
        <authorList>
            <person name="Momper L."/>
            <person name="Jungbluth S.P."/>
            <person name="Lee M.D."/>
            <person name="Amend J.P."/>
        </authorList>
    </citation>
    <scope>NUCLEOTIDE SEQUENCE [LARGE SCALE GENOMIC DNA]</scope>
    <source>
        <strain evidence="2">SURF_17</strain>
    </source>
</reference>